<evidence type="ECO:0000256" key="13">
    <source>
        <dbReference type="ARBA" id="ARBA00022989"/>
    </source>
</evidence>
<keyword evidence="14 17" id="KW-0472">Membrane</keyword>
<feature type="region of interest" description="Disordered" evidence="16">
    <location>
        <begin position="260"/>
        <end position="282"/>
    </location>
</feature>
<dbReference type="InterPro" id="IPR013083">
    <property type="entry name" value="Znf_RING/FYVE/PHD"/>
</dbReference>
<dbReference type="Proteomes" id="UP000644660">
    <property type="component" value="Unassembled WGS sequence"/>
</dbReference>
<dbReference type="AlphaFoldDB" id="A0A8H2VEV1"/>
<dbReference type="GO" id="GO:0061630">
    <property type="term" value="F:ubiquitin protein ligase activity"/>
    <property type="evidence" value="ECO:0007669"/>
    <property type="project" value="UniProtKB-EC"/>
</dbReference>
<dbReference type="InterPro" id="IPR058051">
    <property type="entry name" value="Znf_RING_synoviolin"/>
</dbReference>
<comment type="similarity">
    <text evidence="4">Belongs to the HRD1 family.</text>
</comment>
<evidence type="ECO:0000256" key="16">
    <source>
        <dbReference type="SAM" id="MobiDB-lite"/>
    </source>
</evidence>
<dbReference type="UniPathway" id="UPA00143"/>
<comment type="catalytic activity">
    <reaction evidence="1">
        <text>S-ubiquitinyl-[E2 ubiquitin-conjugating enzyme]-L-cysteine + [acceptor protein]-L-lysine = [E2 ubiquitin-conjugating enzyme]-L-cysteine + N(6)-ubiquitinyl-[acceptor protein]-L-lysine.</text>
        <dbReference type="EC" id="2.3.2.27"/>
    </reaction>
</comment>
<comment type="caution">
    <text evidence="19">The sequence shown here is derived from an EMBL/GenBank/DDBJ whole genome shotgun (WGS) entry which is preliminary data.</text>
</comment>
<dbReference type="OrthoDB" id="7759664at2759"/>
<dbReference type="CDD" id="cd16479">
    <property type="entry name" value="RING-H2_synoviolin"/>
    <property type="match status" value="1"/>
</dbReference>
<evidence type="ECO:0000256" key="1">
    <source>
        <dbReference type="ARBA" id="ARBA00000900"/>
    </source>
</evidence>
<keyword evidence="6" id="KW-0808">Transferase</keyword>
<keyword evidence="7 17" id="KW-0812">Transmembrane</keyword>
<keyword evidence="10" id="KW-0833">Ubl conjugation pathway</keyword>
<evidence type="ECO:0000256" key="14">
    <source>
        <dbReference type="ARBA" id="ARBA00023136"/>
    </source>
</evidence>
<accession>A0A8H2VEV1</accession>
<evidence type="ECO:0000256" key="12">
    <source>
        <dbReference type="ARBA" id="ARBA00022833"/>
    </source>
</evidence>
<dbReference type="GO" id="GO:0043161">
    <property type="term" value="P:proteasome-mediated ubiquitin-dependent protein catabolic process"/>
    <property type="evidence" value="ECO:0007669"/>
    <property type="project" value="TreeGrafter"/>
</dbReference>
<sequence>MLTATRRKQLAAFTVAIYILTISAIIHSYNSSRTFLQMSLKLNSGVNLLILMVFGLLNLALIWNALTWMLFGELRLIEQEHIFERVPFSVLGIIIMTSMFSEYHLMTLLGLSGGLIALKIYHWILKDRLEQRLQAINSETKFRNLIFSQYIRNLIIFGATEFWVSHYFWTKYIFKDDLTDDDLQVINIGIGHFQAKIKGRYDSYMSVFLLFGMEFCVLFVDHLELMSHTILNYYEFYLNDRRQQRRHHHHERIHTEILSDTDESDIPSEDEIDQDEDDDDQVDDGLENKFIYEKIIDIVSRIAKMILHVLILYRLQVVVIKDIIWDIMSLYKGITSLWKIYKNNRQLDDKLPNIEIMDLMDHDNICIVCMDDLVSIPSDKILRHEENENEKEMKKELLTQQDIDNIKKFKRPKKLPCGHMLHLSCLKNWMERSQTCPICRLAVFDENGKVKPSVVPLRSRSNNIVNNTNMAASNTDTTTDGQLPGTSNNSNIETNIESPIEFNDEAHESWYTFDINDIKRDSDGPGETINFTAETLPHLIGTPSGGNQLPLSLQIRSRDQDVNGAVIVNDSKIRFPDSEP</sequence>
<evidence type="ECO:0000256" key="8">
    <source>
        <dbReference type="ARBA" id="ARBA00022723"/>
    </source>
</evidence>
<evidence type="ECO:0000256" key="5">
    <source>
        <dbReference type="ARBA" id="ARBA00012483"/>
    </source>
</evidence>
<dbReference type="PANTHER" id="PTHR22763">
    <property type="entry name" value="RING ZINC FINGER PROTEIN"/>
    <property type="match status" value="1"/>
</dbReference>
<dbReference type="EC" id="2.3.2.27" evidence="5"/>
<comment type="pathway">
    <text evidence="3">Protein modification; protein ubiquitination.</text>
</comment>
<evidence type="ECO:0000256" key="3">
    <source>
        <dbReference type="ARBA" id="ARBA00004906"/>
    </source>
</evidence>
<dbReference type="SMART" id="SM00184">
    <property type="entry name" value="RING"/>
    <property type="match status" value="1"/>
</dbReference>
<dbReference type="RefSeq" id="XP_041406029.1">
    <property type="nucleotide sequence ID" value="XM_041550095.1"/>
</dbReference>
<dbReference type="InterPro" id="IPR050731">
    <property type="entry name" value="HRD1_E3_ubiq-ligases"/>
</dbReference>
<protein>
    <recommendedName>
        <fullName evidence="5">RING-type E3 ubiquitin transferase</fullName>
        <ecNumber evidence="5">2.3.2.27</ecNumber>
    </recommendedName>
</protein>
<reference evidence="19 20" key="1">
    <citation type="submission" date="2020-05" db="EMBL/GenBank/DDBJ databases">
        <authorList>
            <person name="Casaregola S."/>
            <person name="Devillers H."/>
            <person name="Grondin C."/>
        </authorList>
    </citation>
    <scope>NUCLEOTIDE SEQUENCE [LARGE SCALE GENOMIC DNA]</scope>
    <source>
        <strain evidence="19 20">CLIB 1767</strain>
    </source>
</reference>
<dbReference type="EMBL" id="CAEFZW010000004">
    <property type="protein sequence ID" value="CAB4254185.1"/>
    <property type="molecule type" value="Genomic_DNA"/>
</dbReference>
<comment type="subcellular location">
    <subcellularLocation>
        <location evidence="2">Endoplasmic reticulum membrane</location>
        <topology evidence="2">Multi-pass membrane protein</topology>
    </subcellularLocation>
</comment>
<evidence type="ECO:0000313" key="20">
    <source>
        <dbReference type="Proteomes" id="UP000644660"/>
    </source>
</evidence>
<dbReference type="GO" id="GO:0008270">
    <property type="term" value="F:zinc ion binding"/>
    <property type="evidence" value="ECO:0007669"/>
    <property type="project" value="UniProtKB-KW"/>
</dbReference>
<gene>
    <name evidence="19" type="ORF">KABA2_04S00506</name>
</gene>
<dbReference type="InterPro" id="IPR001841">
    <property type="entry name" value="Znf_RING"/>
</dbReference>
<keyword evidence="12" id="KW-0862">Zinc</keyword>
<evidence type="ECO:0000256" key="4">
    <source>
        <dbReference type="ARBA" id="ARBA00010089"/>
    </source>
</evidence>
<evidence type="ECO:0000256" key="17">
    <source>
        <dbReference type="SAM" id="Phobius"/>
    </source>
</evidence>
<dbReference type="InterPro" id="IPR057992">
    <property type="entry name" value="TPR_SYVN1_N"/>
</dbReference>
<evidence type="ECO:0000256" key="9">
    <source>
        <dbReference type="ARBA" id="ARBA00022771"/>
    </source>
</evidence>
<keyword evidence="20" id="KW-1185">Reference proteome</keyword>
<dbReference type="PANTHER" id="PTHR22763:SF184">
    <property type="entry name" value="E3 UBIQUITIN-PROTEIN LIGASE SYNOVIOLIN"/>
    <property type="match status" value="1"/>
</dbReference>
<organism evidence="19 20">
    <name type="scientific">Maudiozyma barnettii</name>
    <dbReference type="NCBI Taxonomy" id="61262"/>
    <lineage>
        <taxon>Eukaryota</taxon>
        <taxon>Fungi</taxon>
        <taxon>Dikarya</taxon>
        <taxon>Ascomycota</taxon>
        <taxon>Saccharomycotina</taxon>
        <taxon>Saccharomycetes</taxon>
        <taxon>Saccharomycetales</taxon>
        <taxon>Saccharomycetaceae</taxon>
        <taxon>Maudiozyma</taxon>
    </lineage>
</organism>
<dbReference type="PROSITE" id="PS50089">
    <property type="entry name" value="ZF_RING_2"/>
    <property type="match status" value="1"/>
</dbReference>
<dbReference type="GeneID" id="64857170"/>
<feature type="domain" description="RING-type" evidence="18">
    <location>
        <begin position="366"/>
        <end position="440"/>
    </location>
</feature>
<name>A0A8H2VEV1_9SACH</name>
<dbReference type="Gene3D" id="3.30.40.10">
    <property type="entry name" value="Zinc/RING finger domain, C3HC4 (zinc finger)"/>
    <property type="match status" value="1"/>
</dbReference>
<dbReference type="Pfam" id="PF25563">
    <property type="entry name" value="TPR_SYVN1_N"/>
    <property type="match status" value="1"/>
</dbReference>
<feature type="transmembrane region" description="Helical" evidence="17">
    <location>
        <begin position="106"/>
        <end position="124"/>
    </location>
</feature>
<dbReference type="GO" id="GO:0016874">
    <property type="term" value="F:ligase activity"/>
    <property type="evidence" value="ECO:0007669"/>
    <property type="project" value="UniProtKB-KW"/>
</dbReference>
<keyword evidence="8" id="KW-0479">Metal-binding</keyword>
<evidence type="ECO:0000256" key="10">
    <source>
        <dbReference type="ARBA" id="ARBA00022786"/>
    </source>
</evidence>
<feature type="compositionally biased region" description="Polar residues" evidence="16">
    <location>
        <begin position="468"/>
        <end position="485"/>
    </location>
</feature>
<feature type="transmembrane region" description="Helical" evidence="17">
    <location>
        <begin position="12"/>
        <end position="29"/>
    </location>
</feature>
<evidence type="ECO:0000256" key="7">
    <source>
        <dbReference type="ARBA" id="ARBA00022692"/>
    </source>
</evidence>
<evidence type="ECO:0000313" key="19">
    <source>
        <dbReference type="EMBL" id="CAB4254185.1"/>
    </source>
</evidence>
<feature type="region of interest" description="Disordered" evidence="16">
    <location>
        <begin position="468"/>
        <end position="491"/>
    </location>
</feature>
<dbReference type="GO" id="GO:0005789">
    <property type="term" value="C:endoplasmic reticulum membrane"/>
    <property type="evidence" value="ECO:0007669"/>
    <property type="project" value="UniProtKB-SubCell"/>
</dbReference>
<dbReference type="GO" id="GO:0036503">
    <property type="term" value="P:ERAD pathway"/>
    <property type="evidence" value="ECO:0007669"/>
    <property type="project" value="TreeGrafter"/>
</dbReference>
<feature type="transmembrane region" description="Helical" evidence="17">
    <location>
        <begin position="49"/>
        <end position="70"/>
    </location>
</feature>
<evidence type="ECO:0000256" key="6">
    <source>
        <dbReference type="ARBA" id="ARBA00022679"/>
    </source>
</evidence>
<feature type="transmembrane region" description="Helical" evidence="17">
    <location>
        <begin position="203"/>
        <end position="220"/>
    </location>
</feature>
<dbReference type="SUPFAM" id="SSF57850">
    <property type="entry name" value="RING/U-box"/>
    <property type="match status" value="1"/>
</dbReference>
<dbReference type="Pfam" id="PF13639">
    <property type="entry name" value="zf-RING_2"/>
    <property type="match status" value="1"/>
</dbReference>
<keyword evidence="13 17" id="KW-1133">Transmembrane helix</keyword>
<evidence type="ECO:0000256" key="11">
    <source>
        <dbReference type="ARBA" id="ARBA00022824"/>
    </source>
</evidence>
<evidence type="ECO:0000256" key="2">
    <source>
        <dbReference type="ARBA" id="ARBA00004477"/>
    </source>
</evidence>
<evidence type="ECO:0000256" key="15">
    <source>
        <dbReference type="PROSITE-ProRule" id="PRU00175"/>
    </source>
</evidence>
<evidence type="ECO:0000259" key="18">
    <source>
        <dbReference type="PROSITE" id="PS50089"/>
    </source>
</evidence>
<keyword evidence="9 15" id="KW-0863">Zinc-finger</keyword>
<proteinExistence type="inferred from homology"/>
<keyword evidence="11" id="KW-0256">Endoplasmic reticulum</keyword>
<keyword evidence="19" id="KW-0436">Ligase</keyword>
<dbReference type="GO" id="GO:0016567">
    <property type="term" value="P:protein ubiquitination"/>
    <property type="evidence" value="ECO:0007669"/>
    <property type="project" value="UniProtKB-UniPathway"/>
</dbReference>